<dbReference type="PRINTS" id="PR00853">
    <property type="entry name" value="XPGRADSUPER"/>
</dbReference>
<dbReference type="Pfam" id="PF00752">
    <property type="entry name" value="XPG_N"/>
    <property type="match status" value="1"/>
</dbReference>
<dbReference type="GO" id="GO:0046872">
    <property type="term" value="F:metal ion binding"/>
    <property type="evidence" value="ECO:0007669"/>
    <property type="project" value="UniProtKB-UniRule"/>
</dbReference>
<dbReference type="InterPro" id="IPR044752">
    <property type="entry name" value="PIN-like_EXO1"/>
</dbReference>
<dbReference type="Gene3D" id="1.10.150.20">
    <property type="entry name" value="5' to 3' exonuclease, C-terminal subdomain"/>
    <property type="match status" value="1"/>
</dbReference>
<keyword evidence="11" id="KW-0496">Mitochondrion</keyword>
<keyword evidence="14" id="KW-0267">Excision nuclease</keyword>
<evidence type="ECO:0000256" key="2">
    <source>
        <dbReference type="ARBA" id="ARBA00022553"/>
    </source>
</evidence>
<dbReference type="PANTHER" id="PTHR11081:SF8">
    <property type="entry name" value="EXONUCLEASE 1"/>
    <property type="match status" value="1"/>
</dbReference>
<dbReference type="EC" id="3.1.-.-" evidence="14"/>
<keyword evidence="4 14" id="KW-0479">Metal-binding</keyword>
<keyword evidence="12 14" id="KW-0234">DNA repair</keyword>
<evidence type="ECO:0000259" key="16">
    <source>
        <dbReference type="SMART" id="SM00484"/>
    </source>
</evidence>
<evidence type="ECO:0000256" key="13">
    <source>
        <dbReference type="ARBA" id="ARBA00023242"/>
    </source>
</evidence>
<feature type="domain" description="XPG N-terminal" evidence="17">
    <location>
        <begin position="1"/>
        <end position="99"/>
    </location>
</feature>
<sequence>MGIQGLFQLLKPITKQENLRDFEGQTCAIDIMGWIYKGVYSCSYEIANNWGSFSYLSYPLKMIKLLQSFNIKPICVFDGMHLNAKSATEHGRSEEKKKNKKKGEQLDKQGNHEEAKKYFGKSMVISSKMINLLIDVLHKLGIEVVMAPYEADAQISYLCKEGLADFAVSEDSDITVFGCPTLATKLQPGGDCAVTRINDLWDPENKSKLTDKALKDLSSLTHQEFIYICIMSGCDYLPSMERMGLKTGIKNFAKHKNIESFFMFLRSHKKFKERIPKNYYECVKKVHDLFLYQTVYCPYTMKCKPLNPLPEGKEIDQNFCGEPIEEELIDKYVKGLLNKYTLEDREIYEPNVSRILKDMKDNTITTNTFYYLSKDFDFTKKETKVEDEEEEKRIESDVPLLTRLCTAYTTEGGLENLVNKFNKKRKRTRPKPKKRKGSKTSDIDMDELKDICAEDDVSPPVESVVKTRLKDDADVDLEKIIPFQNYFYDKELRTYQKDKDSLSSSKTLRRRNDKELDKELAELNKNKPKAKRKRHAYPKKIPDTSIPAKKSILSHFKA</sequence>
<comment type="caution">
    <text evidence="18">The sequence shown here is derived from an EMBL/GenBank/DDBJ whole genome shotgun (WGS) entry which is preliminary data.</text>
</comment>
<dbReference type="Proteomes" id="UP001295684">
    <property type="component" value="Unassembled WGS sequence"/>
</dbReference>
<evidence type="ECO:0000313" key="19">
    <source>
        <dbReference type="Proteomes" id="UP001295684"/>
    </source>
</evidence>
<keyword evidence="19" id="KW-1185">Reference proteome</keyword>
<dbReference type="PANTHER" id="PTHR11081">
    <property type="entry name" value="FLAP ENDONUCLEASE FAMILY MEMBER"/>
    <property type="match status" value="1"/>
</dbReference>
<dbReference type="FunFam" id="3.40.50.1010:FF:000111">
    <property type="entry name" value="Exonuclease 1"/>
    <property type="match status" value="1"/>
</dbReference>
<dbReference type="InterPro" id="IPR006084">
    <property type="entry name" value="XPG/Rad2"/>
</dbReference>
<comment type="function">
    <text evidence="14">5'-&gt;3' double-stranded DNA exonuclease which may also possess a cryptic 3'-&gt;5' double-stranded DNA exonuclease activity. Functions in DNA mismatch repair.</text>
</comment>
<dbReference type="InterPro" id="IPR029060">
    <property type="entry name" value="PIN-like_dom_sf"/>
</dbReference>
<keyword evidence="14" id="KW-0228">DNA excision</keyword>
<reference evidence="18" key="1">
    <citation type="submission" date="2023-07" db="EMBL/GenBank/DDBJ databases">
        <authorList>
            <consortium name="AG Swart"/>
            <person name="Singh M."/>
            <person name="Singh A."/>
            <person name="Seah K."/>
            <person name="Emmerich C."/>
        </authorList>
    </citation>
    <scope>NUCLEOTIDE SEQUENCE</scope>
    <source>
        <strain evidence="18">DP1</strain>
    </source>
</reference>
<evidence type="ECO:0000256" key="9">
    <source>
        <dbReference type="ARBA" id="ARBA00022842"/>
    </source>
</evidence>
<keyword evidence="10 14" id="KW-0238">DNA-binding</keyword>
<keyword evidence="8 14" id="KW-0269">Exonuclease</keyword>
<dbReference type="SMART" id="SM00484">
    <property type="entry name" value="XPGI"/>
    <property type="match status" value="1"/>
</dbReference>
<comment type="cofactor">
    <cofactor evidence="14">
        <name>Mg(2+)</name>
        <dbReference type="ChEBI" id="CHEBI:18420"/>
    </cofactor>
    <text evidence="14">Binds 2 magnesium ions per subunit. They probably participate in the reaction catalyzed by the enzyme. May bind an additional third magnesium ion after substrate binding.</text>
</comment>
<dbReference type="InterPro" id="IPR036279">
    <property type="entry name" value="5-3_exonuclease_C_sf"/>
</dbReference>
<feature type="region of interest" description="Disordered" evidence="15">
    <location>
        <begin position="87"/>
        <end position="108"/>
    </location>
</feature>
<dbReference type="Pfam" id="PF00867">
    <property type="entry name" value="XPG_I"/>
    <property type="match status" value="1"/>
</dbReference>
<dbReference type="Gene3D" id="3.40.50.1010">
    <property type="entry name" value="5'-nuclease"/>
    <property type="match status" value="1"/>
</dbReference>
<evidence type="ECO:0000256" key="6">
    <source>
        <dbReference type="ARBA" id="ARBA00022763"/>
    </source>
</evidence>
<feature type="region of interest" description="Disordered" evidence="15">
    <location>
        <begin position="419"/>
        <end position="441"/>
    </location>
</feature>
<evidence type="ECO:0000256" key="14">
    <source>
        <dbReference type="RuleBase" id="RU910737"/>
    </source>
</evidence>
<accession>A0AAD1X9U4</accession>
<protein>
    <recommendedName>
        <fullName evidence="14">Exonuclease 1</fullName>
        <ecNumber evidence="14">3.1.-.-</ecNumber>
    </recommendedName>
</protein>
<organism evidence="18 19">
    <name type="scientific">Euplotes crassus</name>
    <dbReference type="NCBI Taxonomy" id="5936"/>
    <lineage>
        <taxon>Eukaryota</taxon>
        <taxon>Sar</taxon>
        <taxon>Alveolata</taxon>
        <taxon>Ciliophora</taxon>
        <taxon>Intramacronucleata</taxon>
        <taxon>Spirotrichea</taxon>
        <taxon>Hypotrichia</taxon>
        <taxon>Euplotida</taxon>
        <taxon>Euplotidae</taxon>
        <taxon>Moneuplotes</taxon>
    </lineage>
</organism>
<comment type="similarity">
    <text evidence="14">Belongs to the XPG/RAD2 endonuclease family. EXO1 subfamily.</text>
</comment>
<evidence type="ECO:0000256" key="3">
    <source>
        <dbReference type="ARBA" id="ARBA00022722"/>
    </source>
</evidence>
<evidence type="ECO:0000256" key="11">
    <source>
        <dbReference type="ARBA" id="ARBA00023128"/>
    </source>
</evidence>
<keyword evidence="6 14" id="KW-0227">DNA damage</keyword>
<keyword evidence="3 14" id="KW-0540">Nuclease</keyword>
<dbReference type="InterPro" id="IPR008918">
    <property type="entry name" value="HhH2"/>
</dbReference>
<dbReference type="GO" id="GO:0035312">
    <property type="term" value="F:5'-3' DNA exonuclease activity"/>
    <property type="evidence" value="ECO:0007669"/>
    <property type="project" value="UniProtKB-UniRule"/>
</dbReference>
<feature type="compositionally biased region" description="Basic residues" evidence="15">
    <location>
        <begin position="526"/>
        <end position="538"/>
    </location>
</feature>
<dbReference type="GO" id="GO:0005634">
    <property type="term" value="C:nucleus"/>
    <property type="evidence" value="ECO:0007669"/>
    <property type="project" value="UniProtKB-SubCell"/>
</dbReference>
<feature type="domain" description="XPG-I" evidence="16">
    <location>
        <begin position="138"/>
        <end position="209"/>
    </location>
</feature>
<dbReference type="CDD" id="cd09901">
    <property type="entry name" value="H3TH_FEN1-like"/>
    <property type="match status" value="1"/>
</dbReference>
<evidence type="ECO:0000313" key="18">
    <source>
        <dbReference type="EMBL" id="CAI2364037.1"/>
    </source>
</evidence>
<evidence type="ECO:0000256" key="15">
    <source>
        <dbReference type="SAM" id="MobiDB-lite"/>
    </source>
</evidence>
<keyword evidence="2" id="KW-0597">Phosphoprotein</keyword>
<dbReference type="SUPFAM" id="SSF88723">
    <property type="entry name" value="PIN domain-like"/>
    <property type="match status" value="1"/>
</dbReference>
<evidence type="ECO:0000259" key="17">
    <source>
        <dbReference type="SMART" id="SM00485"/>
    </source>
</evidence>
<comment type="subcellular location">
    <subcellularLocation>
        <location evidence="1 14">Nucleus</location>
    </subcellularLocation>
</comment>
<keyword evidence="9 14" id="KW-0460">Magnesium</keyword>
<dbReference type="CDD" id="cd09857">
    <property type="entry name" value="PIN_EXO1"/>
    <property type="match status" value="1"/>
</dbReference>
<keyword evidence="13 14" id="KW-0539">Nucleus</keyword>
<dbReference type="InterPro" id="IPR006085">
    <property type="entry name" value="XPG_DNA_repair_N"/>
</dbReference>
<dbReference type="SMART" id="SM00279">
    <property type="entry name" value="HhH2"/>
    <property type="match status" value="1"/>
</dbReference>
<evidence type="ECO:0000256" key="4">
    <source>
        <dbReference type="ARBA" id="ARBA00022723"/>
    </source>
</evidence>
<evidence type="ECO:0000256" key="5">
    <source>
        <dbReference type="ARBA" id="ARBA00022759"/>
    </source>
</evidence>
<keyword evidence="7 14" id="KW-0378">Hydrolase</keyword>
<dbReference type="SUPFAM" id="SSF47807">
    <property type="entry name" value="5' to 3' exonuclease, C-terminal subdomain"/>
    <property type="match status" value="1"/>
</dbReference>
<keyword evidence="5" id="KW-0255">Endonuclease</keyword>
<dbReference type="InterPro" id="IPR006086">
    <property type="entry name" value="XPG-I_dom"/>
</dbReference>
<evidence type="ECO:0000256" key="1">
    <source>
        <dbReference type="ARBA" id="ARBA00004123"/>
    </source>
</evidence>
<feature type="compositionally biased region" description="Basic and acidic residues" evidence="15">
    <location>
        <begin position="510"/>
        <end position="525"/>
    </location>
</feature>
<dbReference type="GO" id="GO:0017108">
    <property type="term" value="F:5'-flap endonuclease activity"/>
    <property type="evidence" value="ECO:0007669"/>
    <property type="project" value="TreeGrafter"/>
</dbReference>
<dbReference type="GO" id="GO:0006281">
    <property type="term" value="P:DNA repair"/>
    <property type="evidence" value="ECO:0007669"/>
    <property type="project" value="UniProtKB-UniRule"/>
</dbReference>
<dbReference type="SMART" id="SM00485">
    <property type="entry name" value="XPGN"/>
    <property type="match status" value="1"/>
</dbReference>
<evidence type="ECO:0000256" key="7">
    <source>
        <dbReference type="ARBA" id="ARBA00022801"/>
    </source>
</evidence>
<evidence type="ECO:0000256" key="8">
    <source>
        <dbReference type="ARBA" id="ARBA00022839"/>
    </source>
</evidence>
<name>A0AAD1X9U4_EUPCR</name>
<feature type="compositionally biased region" description="Basic residues" evidence="15">
    <location>
        <begin position="421"/>
        <end position="438"/>
    </location>
</feature>
<gene>
    <name evidence="18" type="ORF">ECRASSUSDP1_LOCUS5377</name>
</gene>
<feature type="region of interest" description="Disordered" evidence="15">
    <location>
        <begin position="497"/>
        <end position="558"/>
    </location>
</feature>
<dbReference type="GO" id="GO:0003677">
    <property type="term" value="F:DNA binding"/>
    <property type="evidence" value="ECO:0007669"/>
    <property type="project" value="UniProtKB-UniRule"/>
</dbReference>
<evidence type="ECO:0000256" key="12">
    <source>
        <dbReference type="ARBA" id="ARBA00023204"/>
    </source>
</evidence>
<proteinExistence type="inferred from homology"/>
<dbReference type="AlphaFoldDB" id="A0AAD1X9U4"/>
<evidence type="ECO:0000256" key="10">
    <source>
        <dbReference type="ARBA" id="ARBA00023125"/>
    </source>
</evidence>
<dbReference type="EMBL" id="CAMPGE010005189">
    <property type="protein sequence ID" value="CAI2364037.1"/>
    <property type="molecule type" value="Genomic_DNA"/>
</dbReference>